<dbReference type="AlphaFoldDB" id="A0A8J7K8T1"/>
<sequence length="82" mass="9016">MQEQDVVVSTAVHAELAKGNKIAAIKRLRTEQGLGLQEAKEQIERYLVRHPGLMPPTQPISNQGLLMLLAILIVAVLIYSSL</sequence>
<reference evidence="2 3" key="1">
    <citation type="submission" date="2020-10" db="EMBL/GenBank/DDBJ databases">
        <title>The genome sequence of Chitinilyticum litopenaei 4Y14.</title>
        <authorList>
            <person name="Liu Y."/>
        </authorList>
    </citation>
    <scope>NUCLEOTIDE SEQUENCE [LARGE SCALE GENOMIC DNA]</scope>
    <source>
        <strain evidence="2 3">4Y14</strain>
    </source>
</reference>
<accession>A0A8J7K8T1</accession>
<gene>
    <name evidence="2" type="ORF">INR99_12150</name>
</gene>
<evidence type="ECO:0000313" key="2">
    <source>
        <dbReference type="EMBL" id="MBE9610093.1"/>
    </source>
</evidence>
<keyword evidence="1" id="KW-1133">Transmembrane helix</keyword>
<keyword evidence="1" id="KW-0472">Membrane</keyword>
<name>A0A8J7K8T1_9NEIS</name>
<protein>
    <recommendedName>
        <fullName evidence="4">Ribosomal protein L7/L12 C-terminal domain-containing protein</fullName>
    </recommendedName>
</protein>
<evidence type="ECO:0000313" key="3">
    <source>
        <dbReference type="Proteomes" id="UP000604481"/>
    </source>
</evidence>
<dbReference type="Gene3D" id="3.30.1390.10">
    <property type="match status" value="1"/>
</dbReference>
<keyword evidence="1" id="KW-0812">Transmembrane</keyword>
<evidence type="ECO:0008006" key="4">
    <source>
        <dbReference type="Google" id="ProtNLM"/>
    </source>
</evidence>
<dbReference type="Proteomes" id="UP000604481">
    <property type="component" value="Unassembled WGS sequence"/>
</dbReference>
<dbReference type="InterPro" id="IPR014719">
    <property type="entry name" value="Ribosomal_bL12_C/ClpS-like"/>
</dbReference>
<comment type="caution">
    <text evidence="2">The sequence shown here is derived from an EMBL/GenBank/DDBJ whole genome shotgun (WGS) entry which is preliminary data.</text>
</comment>
<organism evidence="2 3">
    <name type="scientific">Chitinilyticum piscinae</name>
    <dbReference type="NCBI Taxonomy" id="2866724"/>
    <lineage>
        <taxon>Bacteria</taxon>
        <taxon>Pseudomonadati</taxon>
        <taxon>Pseudomonadota</taxon>
        <taxon>Betaproteobacteria</taxon>
        <taxon>Neisseriales</taxon>
        <taxon>Chitinibacteraceae</taxon>
        <taxon>Chitinilyticum</taxon>
    </lineage>
</organism>
<dbReference type="RefSeq" id="WP_194116622.1">
    <property type="nucleotide sequence ID" value="NZ_JADFUA010000007.1"/>
</dbReference>
<proteinExistence type="predicted"/>
<dbReference type="EMBL" id="JADFUA010000007">
    <property type="protein sequence ID" value="MBE9610093.1"/>
    <property type="molecule type" value="Genomic_DNA"/>
</dbReference>
<feature type="transmembrane region" description="Helical" evidence="1">
    <location>
        <begin position="60"/>
        <end position="79"/>
    </location>
</feature>
<evidence type="ECO:0000256" key="1">
    <source>
        <dbReference type="SAM" id="Phobius"/>
    </source>
</evidence>
<keyword evidence="3" id="KW-1185">Reference proteome</keyword>